<sequence>MLVEKTIGDYFYTTDKSKMDINAIHDFLANHSDWSKNIPFEKVKISIDNSLNFGVFHHNKQIGFARIISDFSTIAYLGDVYLLEEYRGQGISKELISIIMDHPNLQGLRRWILLTSTADWLYQKYGFEKIPHPEIYMELHNPLIYAK</sequence>
<dbReference type="EMBL" id="FUYR01000001">
    <property type="protein sequence ID" value="SKB27577.1"/>
    <property type="molecule type" value="Genomic_DNA"/>
</dbReference>
<proteinExistence type="predicted"/>
<feature type="domain" description="N-acetyltransferase" evidence="1">
    <location>
        <begin position="14"/>
        <end position="147"/>
    </location>
</feature>
<accession>A0A1T4ZYI2</accession>
<dbReference type="CDD" id="cd04301">
    <property type="entry name" value="NAT_SF"/>
    <property type="match status" value="1"/>
</dbReference>
<evidence type="ECO:0000259" key="1">
    <source>
        <dbReference type="PROSITE" id="PS51186"/>
    </source>
</evidence>
<dbReference type="Proteomes" id="UP000189981">
    <property type="component" value="Unassembled WGS sequence"/>
</dbReference>
<reference evidence="3" key="1">
    <citation type="submission" date="2017-02" db="EMBL/GenBank/DDBJ databases">
        <authorList>
            <person name="Varghese N."/>
            <person name="Submissions S."/>
        </authorList>
    </citation>
    <scope>NUCLEOTIDE SEQUENCE [LARGE SCALE GENOMIC DNA]</scope>
    <source>
        <strain evidence="3">DSM 22385</strain>
    </source>
</reference>
<dbReference type="PROSITE" id="PS51186">
    <property type="entry name" value="GNAT"/>
    <property type="match status" value="1"/>
</dbReference>
<dbReference type="Pfam" id="PF13508">
    <property type="entry name" value="Acetyltransf_7"/>
    <property type="match status" value="1"/>
</dbReference>
<evidence type="ECO:0000313" key="3">
    <source>
        <dbReference type="Proteomes" id="UP000189981"/>
    </source>
</evidence>
<dbReference type="STRING" id="572036.SAMN05661099_0064"/>
<dbReference type="InterPro" id="IPR000182">
    <property type="entry name" value="GNAT_dom"/>
</dbReference>
<gene>
    <name evidence="2" type="ORF">SAMN05661099_0064</name>
</gene>
<dbReference type="SUPFAM" id="SSF55729">
    <property type="entry name" value="Acyl-CoA N-acyltransferases (Nat)"/>
    <property type="match status" value="1"/>
</dbReference>
<dbReference type="GO" id="GO:0016747">
    <property type="term" value="F:acyltransferase activity, transferring groups other than amino-acyl groups"/>
    <property type="evidence" value="ECO:0007669"/>
    <property type="project" value="InterPro"/>
</dbReference>
<dbReference type="RefSeq" id="WP_079700582.1">
    <property type="nucleotide sequence ID" value="NZ_FUYR01000001.1"/>
</dbReference>
<dbReference type="AlphaFoldDB" id="A0A1T4ZYI2"/>
<dbReference type="PANTHER" id="PTHR43233:SF1">
    <property type="entry name" value="FAMILY N-ACETYLTRANSFERASE, PUTATIVE (AFU_ORTHOLOGUE AFUA_6G03350)-RELATED"/>
    <property type="match status" value="1"/>
</dbReference>
<name>A0A1T4ZYI2_9SPHI</name>
<protein>
    <submittedName>
        <fullName evidence="2">N-acetylglutamate synthase, GNAT family</fullName>
    </submittedName>
</protein>
<dbReference type="InterPro" id="IPR053144">
    <property type="entry name" value="Acetyltransferase_Butenolide"/>
</dbReference>
<dbReference type="PANTHER" id="PTHR43233">
    <property type="entry name" value="FAMILY N-ACETYLTRANSFERASE, PUTATIVE (AFU_ORTHOLOGUE AFUA_6G03350)-RELATED"/>
    <property type="match status" value="1"/>
</dbReference>
<dbReference type="InterPro" id="IPR016181">
    <property type="entry name" value="Acyl_CoA_acyltransferase"/>
</dbReference>
<dbReference type="OrthoDB" id="3216107at2"/>
<dbReference type="Gene3D" id="3.40.630.30">
    <property type="match status" value="1"/>
</dbReference>
<keyword evidence="3" id="KW-1185">Reference proteome</keyword>
<organism evidence="2 3">
    <name type="scientific">Daejeonella lutea</name>
    <dbReference type="NCBI Taxonomy" id="572036"/>
    <lineage>
        <taxon>Bacteria</taxon>
        <taxon>Pseudomonadati</taxon>
        <taxon>Bacteroidota</taxon>
        <taxon>Sphingobacteriia</taxon>
        <taxon>Sphingobacteriales</taxon>
        <taxon>Sphingobacteriaceae</taxon>
        <taxon>Daejeonella</taxon>
    </lineage>
</organism>
<evidence type="ECO:0000313" key="2">
    <source>
        <dbReference type="EMBL" id="SKB27577.1"/>
    </source>
</evidence>